<dbReference type="PANTHER" id="PTHR11581:SF0">
    <property type="entry name" value="SMALL RIBOSOMAL SUBUNIT PROTEIN ES4"/>
    <property type="match status" value="1"/>
</dbReference>
<dbReference type="Gene3D" id="2.40.50.740">
    <property type="match status" value="1"/>
</dbReference>
<dbReference type="Pfam" id="PF00900">
    <property type="entry name" value="Ribosomal_S4e"/>
    <property type="match status" value="1"/>
</dbReference>
<gene>
    <name evidence="8" type="ORF">TREES_T100003132</name>
</gene>
<dbReference type="InterPro" id="IPR000876">
    <property type="entry name" value="Ribosomal_eS4"/>
</dbReference>
<proteinExistence type="inferred from homology"/>
<dbReference type="PANTHER" id="PTHR11581">
    <property type="entry name" value="30S/40S RIBOSOMAL PROTEIN S4"/>
    <property type="match status" value="1"/>
</dbReference>
<keyword evidence="3" id="KW-0694">RNA-binding</keyword>
<dbReference type="InterPro" id="IPR014722">
    <property type="entry name" value="Rib_uL2_dom2"/>
</dbReference>
<organism evidence="8 9">
    <name type="scientific">Tupaia chinensis</name>
    <name type="common">Chinese tree shrew</name>
    <name type="synonym">Tupaia belangeri chinensis</name>
    <dbReference type="NCBI Taxonomy" id="246437"/>
    <lineage>
        <taxon>Eukaryota</taxon>
        <taxon>Metazoa</taxon>
        <taxon>Chordata</taxon>
        <taxon>Craniata</taxon>
        <taxon>Vertebrata</taxon>
        <taxon>Euteleostomi</taxon>
        <taxon>Mammalia</taxon>
        <taxon>Eutheria</taxon>
        <taxon>Euarchontoglires</taxon>
        <taxon>Scandentia</taxon>
        <taxon>Tupaiidae</taxon>
        <taxon>Tupaia</taxon>
    </lineage>
</organism>
<keyword evidence="5" id="KW-0687">Ribonucleoprotein</keyword>
<reference evidence="9" key="1">
    <citation type="submission" date="2012-07" db="EMBL/GenBank/DDBJ databases">
        <title>Genome of the Chinese tree shrew, a rising model animal genetically related to primates.</title>
        <authorList>
            <person name="Zhang G."/>
            <person name="Fan Y."/>
            <person name="Yao Y."/>
            <person name="Huang Z."/>
        </authorList>
    </citation>
    <scope>NUCLEOTIDE SEQUENCE [LARGE SCALE GENOMIC DNA]</scope>
</reference>
<evidence type="ECO:0000259" key="7">
    <source>
        <dbReference type="Pfam" id="PF16121"/>
    </source>
</evidence>
<accession>L9KIS2</accession>
<evidence type="ECO:0000256" key="1">
    <source>
        <dbReference type="ARBA" id="ARBA00007500"/>
    </source>
</evidence>
<reference evidence="9" key="2">
    <citation type="journal article" date="2013" name="Nat. Commun.">
        <title>Genome of the Chinese tree shrew.</title>
        <authorList>
            <person name="Fan Y."/>
            <person name="Huang Z.Y."/>
            <person name="Cao C.C."/>
            <person name="Chen C.S."/>
            <person name="Chen Y.X."/>
            <person name="Fan D.D."/>
            <person name="He J."/>
            <person name="Hou H.L."/>
            <person name="Hu L."/>
            <person name="Hu X.T."/>
            <person name="Jiang X.T."/>
            <person name="Lai R."/>
            <person name="Lang Y.S."/>
            <person name="Liang B."/>
            <person name="Liao S.G."/>
            <person name="Mu D."/>
            <person name="Ma Y.Y."/>
            <person name="Niu Y.Y."/>
            <person name="Sun X.Q."/>
            <person name="Xia J.Q."/>
            <person name="Xiao J."/>
            <person name="Xiong Z.Q."/>
            <person name="Xu L."/>
            <person name="Yang L."/>
            <person name="Zhang Y."/>
            <person name="Zhao W."/>
            <person name="Zhao X.D."/>
            <person name="Zheng Y.T."/>
            <person name="Zhou J.M."/>
            <person name="Zhu Y.B."/>
            <person name="Zhang G.J."/>
            <person name="Wang J."/>
            <person name="Yao Y.G."/>
        </authorList>
    </citation>
    <scope>NUCLEOTIDE SEQUENCE [LARGE SCALE GENOMIC DNA]</scope>
</reference>
<dbReference type="AlphaFoldDB" id="L9KIS2"/>
<evidence type="ECO:0000313" key="8">
    <source>
        <dbReference type="EMBL" id="ELW62603.1"/>
    </source>
</evidence>
<comment type="similarity">
    <text evidence="1">Belongs to the eukaryotic ribosomal protein eS4 family.</text>
</comment>
<dbReference type="GO" id="GO:0019843">
    <property type="term" value="F:rRNA binding"/>
    <property type="evidence" value="ECO:0007669"/>
    <property type="project" value="UniProtKB-KW"/>
</dbReference>
<dbReference type="FunFam" id="2.30.30.30:FF:000005">
    <property type="entry name" value="40S ribosomal protein S4"/>
    <property type="match status" value="1"/>
</dbReference>
<dbReference type="Proteomes" id="UP000011518">
    <property type="component" value="Unassembled WGS sequence"/>
</dbReference>
<dbReference type="InterPro" id="IPR013845">
    <property type="entry name" value="Ribosomal_eS4_central_region"/>
</dbReference>
<protein>
    <submittedName>
        <fullName evidence="8">40S ribosomal protein S4</fullName>
    </submittedName>
</protein>
<dbReference type="STRING" id="246437.L9KIS2"/>
<dbReference type="InterPro" id="IPR041982">
    <property type="entry name" value="Ribosomal_eS4_KOW"/>
</dbReference>
<evidence type="ECO:0000256" key="4">
    <source>
        <dbReference type="ARBA" id="ARBA00022980"/>
    </source>
</evidence>
<feature type="domain" description="Small ribosomal subunit protein eS4 C-terminal" evidence="7">
    <location>
        <begin position="127"/>
        <end position="155"/>
    </location>
</feature>
<dbReference type="Pfam" id="PF16121">
    <property type="entry name" value="40S_S4_C"/>
    <property type="match status" value="1"/>
</dbReference>
<dbReference type="Gene3D" id="2.30.30.30">
    <property type="match status" value="1"/>
</dbReference>
<evidence type="ECO:0000256" key="2">
    <source>
        <dbReference type="ARBA" id="ARBA00022730"/>
    </source>
</evidence>
<dbReference type="InterPro" id="IPR038237">
    <property type="entry name" value="Ribosomal_eS4_central_sf"/>
</dbReference>
<keyword evidence="4 8" id="KW-0689">Ribosomal protein</keyword>
<name>L9KIS2_TUPCH</name>
<evidence type="ECO:0000256" key="3">
    <source>
        <dbReference type="ARBA" id="ARBA00022884"/>
    </source>
</evidence>
<dbReference type="CDD" id="cd06087">
    <property type="entry name" value="KOW_RPS4"/>
    <property type="match status" value="1"/>
</dbReference>
<evidence type="ECO:0000313" key="9">
    <source>
        <dbReference type="Proteomes" id="UP000011518"/>
    </source>
</evidence>
<dbReference type="GO" id="GO:0022627">
    <property type="term" value="C:cytosolic small ribosomal subunit"/>
    <property type="evidence" value="ECO:0007669"/>
    <property type="project" value="TreeGrafter"/>
</dbReference>
<dbReference type="GO" id="GO:0006412">
    <property type="term" value="P:translation"/>
    <property type="evidence" value="ECO:0007669"/>
    <property type="project" value="InterPro"/>
</dbReference>
<sequence length="188" mass="20957">MCPGWNSRLKGIRLSISDYRTDEQSVHHIPPGGHIQVYKVRQIFVGTKGILHLVTHDAPTICSPDPLIKVNTTIQTDVQTGKVTDCIVFDTGSLCMVTGGADLGRIGVLTSRERDILAFFDVVHVKDANDNSFATRLLSIFVIGKDNKPWISPPTSPWLKRQTRDWQPNRAVGEMVSRCYAGEVFILR</sequence>
<evidence type="ECO:0000259" key="6">
    <source>
        <dbReference type="Pfam" id="PF00900"/>
    </source>
</evidence>
<dbReference type="EMBL" id="KB320808">
    <property type="protein sequence ID" value="ELW62603.1"/>
    <property type="molecule type" value="Genomic_DNA"/>
</dbReference>
<dbReference type="InterPro" id="IPR032277">
    <property type="entry name" value="Ribosomal_eS4_C"/>
</dbReference>
<keyword evidence="9" id="KW-1185">Reference proteome</keyword>
<keyword evidence="2" id="KW-0699">rRNA-binding</keyword>
<evidence type="ECO:0000256" key="5">
    <source>
        <dbReference type="ARBA" id="ARBA00023274"/>
    </source>
</evidence>
<dbReference type="GO" id="GO:0003735">
    <property type="term" value="F:structural constituent of ribosome"/>
    <property type="evidence" value="ECO:0007669"/>
    <property type="project" value="InterPro"/>
</dbReference>
<dbReference type="FunFam" id="2.40.50.740:FF:000001">
    <property type="entry name" value="40S ribosomal protein S4"/>
    <property type="match status" value="1"/>
</dbReference>
<feature type="domain" description="Small ribosomal subunit protein eS4 central region" evidence="6">
    <location>
        <begin position="34"/>
        <end position="83"/>
    </location>
</feature>
<dbReference type="InParanoid" id="L9KIS2"/>